<organism evidence="1 2">
    <name type="scientific">Aspergillus tubingensis (strain CBS 134.48)</name>
    <dbReference type="NCBI Taxonomy" id="767770"/>
    <lineage>
        <taxon>Eukaryota</taxon>
        <taxon>Fungi</taxon>
        <taxon>Dikarya</taxon>
        <taxon>Ascomycota</taxon>
        <taxon>Pezizomycotina</taxon>
        <taxon>Eurotiomycetes</taxon>
        <taxon>Eurotiomycetidae</taxon>
        <taxon>Eurotiales</taxon>
        <taxon>Aspergillaceae</taxon>
        <taxon>Aspergillus</taxon>
        <taxon>Aspergillus subgen. Circumdati</taxon>
    </lineage>
</organism>
<dbReference type="Proteomes" id="UP000184304">
    <property type="component" value="Unassembled WGS sequence"/>
</dbReference>
<protein>
    <submittedName>
        <fullName evidence="1">Uncharacterized protein</fullName>
    </submittedName>
</protein>
<dbReference type="EMBL" id="KV878198">
    <property type="protein sequence ID" value="OJI84981.1"/>
    <property type="molecule type" value="Genomic_DNA"/>
</dbReference>
<evidence type="ECO:0000313" key="1">
    <source>
        <dbReference type="EMBL" id="OJI84981.1"/>
    </source>
</evidence>
<accession>A0A1L9N6X4</accession>
<evidence type="ECO:0000313" key="2">
    <source>
        <dbReference type="Proteomes" id="UP000184304"/>
    </source>
</evidence>
<dbReference type="AlphaFoldDB" id="A0A1L9N6X4"/>
<sequence>MLLIPLPLPFCTTFFIYDFHHQVYRGKSLAAILCVCVRGMQIGSNGSSYPTREGGTN</sequence>
<dbReference type="VEuPathDB" id="FungiDB:ASPTUDRAFT_550391"/>
<gene>
    <name evidence="1" type="ORF">ASPTUDRAFT_550391</name>
</gene>
<proteinExistence type="predicted"/>
<keyword evidence="2" id="KW-1185">Reference proteome</keyword>
<reference evidence="2" key="1">
    <citation type="journal article" date="2017" name="Genome Biol.">
        <title>Comparative genomics reveals high biological diversity and specific adaptations in the industrially and medically important fungal genus Aspergillus.</title>
        <authorList>
            <person name="de Vries R.P."/>
            <person name="Riley R."/>
            <person name="Wiebenga A."/>
            <person name="Aguilar-Osorio G."/>
            <person name="Amillis S."/>
            <person name="Uchima C.A."/>
            <person name="Anderluh G."/>
            <person name="Asadollahi M."/>
            <person name="Askin M."/>
            <person name="Barry K."/>
            <person name="Battaglia E."/>
            <person name="Bayram O."/>
            <person name="Benocci T."/>
            <person name="Braus-Stromeyer S.A."/>
            <person name="Caldana C."/>
            <person name="Canovas D."/>
            <person name="Cerqueira G.C."/>
            <person name="Chen F."/>
            <person name="Chen W."/>
            <person name="Choi C."/>
            <person name="Clum A."/>
            <person name="Dos Santos R.A."/>
            <person name="Damasio A.R."/>
            <person name="Diallinas G."/>
            <person name="Emri T."/>
            <person name="Fekete E."/>
            <person name="Flipphi M."/>
            <person name="Freyberg S."/>
            <person name="Gallo A."/>
            <person name="Gournas C."/>
            <person name="Habgood R."/>
            <person name="Hainaut M."/>
            <person name="Harispe M.L."/>
            <person name="Henrissat B."/>
            <person name="Hilden K.S."/>
            <person name="Hope R."/>
            <person name="Hossain A."/>
            <person name="Karabika E."/>
            <person name="Karaffa L."/>
            <person name="Karanyi Z."/>
            <person name="Krasevec N."/>
            <person name="Kuo A."/>
            <person name="Kusch H."/>
            <person name="LaButti K."/>
            <person name="Lagendijk E.L."/>
            <person name="Lapidus A."/>
            <person name="Levasseur A."/>
            <person name="Lindquist E."/>
            <person name="Lipzen A."/>
            <person name="Logrieco A.F."/>
            <person name="MacCabe A."/>
            <person name="Maekelae M.R."/>
            <person name="Malavazi I."/>
            <person name="Melin P."/>
            <person name="Meyer V."/>
            <person name="Mielnichuk N."/>
            <person name="Miskei M."/>
            <person name="Molnar A.P."/>
            <person name="Mule G."/>
            <person name="Ngan C.Y."/>
            <person name="Orejas M."/>
            <person name="Orosz E."/>
            <person name="Ouedraogo J.P."/>
            <person name="Overkamp K.M."/>
            <person name="Park H.-S."/>
            <person name="Perrone G."/>
            <person name="Piumi F."/>
            <person name="Punt P.J."/>
            <person name="Ram A.F."/>
            <person name="Ramon A."/>
            <person name="Rauscher S."/>
            <person name="Record E."/>
            <person name="Riano-Pachon D.M."/>
            <person name="Robert V."/>
            <person name="Roehrig J."/>
            <person name="Ruller R."/>
            <person name="Salamov A."/>
            <person name="Salih N.S."/>
            <person name="Samson R.A."/>
            <person name="Sandor E."/>
            <person name="Sanguinetti M."/>
            <person name="Schuetze T."/>
            <person name="Sepcic K."/>
            <person name="Shelest E."/>
            <person name="Sherlock G."/>
            <person name="Sophianopoulou V."/>
            <person name="Squina F.M."/>
            <person name="Sun H."/>
            <person name="Susca A."/>
            <person name="Todd R.B."/>
            <person name="Tsang A."/>
            <person name="Unkles S.E."/>
            <person name="van de Wiele N."/>
            <person name="van Rossen-Uffink D."/>
            <person name="Oliveira J.V."/>
            <person name="Vesth T.C."/>
            <person name="Visser J."/>
            <person name="Yu J.-H."/>
            <person name="Zhou M."/>
            <person name="Andersen M.R."/>
            <person name="Archer D.B."/>
            <person name="Baker S.E."/>
            <person name="Benoit I."/>
            <person name="Brakhage A.A."/>
            <person name="Braus G.H."/>
            <person name="Fischer R."/>
            <person name="Frisvad J.C."/>
            <person name="Goldman G.H."/>
            <person name="Houbraken J."/>
            <person name="Oakley B."/>
            <person name="Pocsi I."/>
            <person name="Scazzocchio C."/>
            <person name="Seiboth B."/>
            <person name="vanKuyk P.A."/>
            <person name="Wortman J."/>
            <person name="Dyer P.S."/>
            <person name="Grigoriev I.V."/>
        </authorList>
    </citation>
    <scope>NUCLEOTIDE SEQUENCE [LARGE SCALE GENOMIC DNA]</scope>
    <source>
        <strain evidence="2">CBS 134.48</strain>
    </source>
</reference>
<name>A0A1L9N6X4_ASPTC</name>